<name>A0A4R9C4T2_9FIRM</name>
<dbReference type="AlphaFoldDB" id="A0A4R9C4T2"/>
<dbReference type="HAMAP" id="MF_00117">
    <property type="entry name" value="HslO"/>
    <property type="match status" value="1"/>
</dbReference>
<keyword evidence="4 6" id="KW-0143">Chaperone</keyword>
<evidence type="ECO:0000256" key="2">
    <source>
        <dbReference type="ARBA" id="ARBA00022833"/>
    </source>
</evidence>
<dbReference type="GO" id="GO:0051082">
    <property type="term" value="F:unfolded protein binding"/>
    <property type="evidence" value="ECO:0007669"/>
    <property type="project" value="UniProtKB-UniRule"/>
</dbReference>
<keyword evidence="1 6" id="KW-0963">Cytoplasm</keyword>
<organism evidence="7 8">
    <name type="scientific">Helcococcus ovis</name>
    <dbReference type="NCBI Taxonomy" id="72026"/>
    <lineage>
        <taxon>Bacteria</taxon>
        <taxon>Bacillati</taxon>
        <taxon>Bacillota</taxon>
        <taxon>Tissierellia</taxon>
        <taxon>Tissierellales</taxon>
        <taxon>Peptoniphilaceae</taxon>
        <taxon>Helcococcus</taxon>
    </lineage>
</organism>
<dbReference type="InterPro" id="IPR000397">
    <property type="entry name" value="Heat_shock_Hsp33"/>
</dbReference>
<dbReference type="Proteomes" id="UP000297454">
    <property type="component" value="Unassembled WGS sequence"/>
</dbReference>
<accession>A0A4R9C4T2</accession>
<dbReference type="CDD" id="cd00498">
    <property type="entry name" value="Hsp33"/>
    <property type="match status" value="1"/>
</dbReference>
<dbReference type="GO" id="GO:0044183">
    <property type="term" value="F:protein folding chaperone"/>
    <property type="evidence" value="ECO:0007669"/>
    <property type="project" value="TreeGrafter"/>
</dbReference>
<dbReference type="EMBL" id="SCFR01000002">
    <property type="protein sequence ID" value="TFF67506.1"/>
    <property type="molecule type" value="Genomic_DNA"/>
</dbReference>
<comment type="function">
    <text evidence="6">Redox regulated molecular chaperone. Protects both thermally unfolding and oxidatively damaged proteins from irreversible aggregation. Plays an important role in the bacterial defense system toward oxidative stress.</text>
</comment>
<dbReference type="Pfam" id="PF01430">
    <property type="entry name" value="HSP33"/>
    <property type="match status" value="1"/>
</dbReference>
<proteinExistence type="inferred from homology"/>
<comment type="subcellular location">
    <subcellularLocation>
        <location evidence="6">Cytoplasm</location>
    </subcellularLocation>
</comment>
<dbReference type="InterPro" id="IPR016153">
    <property type="entry name" value="Heat_shock_Hsp33_N"/>
</dbReference>
<keyword evidence="3 6" id="KW-1015">Disulfide bond</keyword>
<keyword evidence="8" id="KW-1185">Reference proteome</keyword>
<dbReference type="InterPro" id="IPR016154">
    <property type="entry name" value="Heat_shock_Hsp33_C"/>
</dbReference>
<evidence type="ECO:0000256" key="3">
    <source>
        <dbReference type="ARBA" id="ARBA00023157"/>
    </source>
</evidence>
<dbReference type="PIRSF" id="PIRSF005261">
    <property type="entry name" value="Heat_shock_Hsp33"/>
    <property type="match status" value="1"/>
</dbReference>
<evidence type="ECO:0000256" key="6">
    <source>
        <dbReference type="HAMAP-Rule" id="MF_00117"/>
    </source>
</evidence>
<evidence type="ECO:0000256" key="4">
    <source>
        <dbReference type="ARBA" id="ARBA00023186"/>
    </source>
</evidence>
<dbReference type="SUPFAM" id="SSF64397">
    <property type="entry name" value="Hsp33 domain"/>
    <property type="match status" value="1"/>
</dbReference>
<dbReference type="SUPFAM" id="SSF118352">
    <property type="entry name" value="HSP33 redox switch-like"/>
    <property type="match status" value="1"/>
</dbReference>
<evidence type="ECO:0000256" key="5">
    <source>
        <dbReference type="ARBA" id="ARBA00023284"/>
    </source>
</evidence>
<dbReference type="PANTHER" id="PTHR30111">
    <property type="entry name" value="33 KDA CHAPERONIN"/>
    <property type="match status" value="1"/>
</dbReference>
<feature type="disulfide bond" description="Redox-active" evidence="6">
    <location>
        <begin position="238"/>
        <end position="240"/>
    </location>
</feature>
<reference evidence="7 8" key="1">
    <citation type="submission" date="2019-01" db="EMBL/GenBank/DDBJ databases">
        <title>Draft Genome Sequences of Helcococcus ovis Strains Isolated from the Uterus and Vagina of Dairy Cows with Metritis.</title>
        <authorList>
            <person name="Cunha F."/>
            <person name="Jeon S.J."/>
            <person name="Kutzer P."/>
            <person name="Galvao K.N."/>
        </authorList>
    </citation>
    <scope>NUCLEOTIDE SEQUENCE [LARGE SCALE GENOMIC DNA]</scope>
    <source>
        <strain evidence="7 8">KG-37</strain>
    </source>
</reference>
<evidence type="ECO:0000256" key="1">
    <source>
        <dbReference type="ARBA" id="ARBA00022490"/>
    </source>
</evidence>
<dbReference type="GO" id="GO:0005737">
    <property type="term" value="C:cytoplasm"/>
    <property type="evidence" value="ECO:0007669"/>
    <property type="project" value="UniProtKB-SubCell"/>
</dbReference>
<dbReference type="PANTHER" id="PTHR30111:SF1">
    <property type="entry name" value="33 KDA CHAPERONIN"/>
    <property type="match status" value="1"/>
</dbReference>
<evidence type="ECO:0000313" key="7">
    <source>
        <dbReference type="EMBL" id="TFF67506.1"/>
    </source>
</evidence>
<sequence>MKNYLIRAIDKNKSVRIFIADTTEIVREIRRVHQSSATGSAALGRLATISLIMGVTTKNDNEKLTIRFDGGGVGGKLIAVSNTKGEVKVTATNPEADAPSKYPGKLDVSAFVGKDGNLAVIRDYGLKEPYTGLSNIVTGEIAEDIANYYFYSEQTPSIVSLGVLVDTDLSIRAAGGIFVQVLPGIKDEELTILEKIASNLDPVSKMIDNGLTPEEILEKYFSEIKPEIIEKQKLTYNCDCSRERIEKGLISIGKKDLQHLLDEDGQAEVICDFCKTKYVFDRENLENLIKESK</sequence>
<dbReference type="RefSeq" id="WP_134743989.1">
    <property type="nucleotide sequence ID" value="NZ_JBFNFK010000020.1"/>
</dbReference>
<dbReference type="Gene3D" id="3.90.1280.10">
    <property type="entry name" value="HSP33 redox switch-like"/>
    <property type="match status" value="1"/>
</dbReference>
<dbReference type="NCBIfam" id="NF001033">
    <property type="entry name" value="PRK00114.1"/>
    <property type="match status" value="1"/>
</dbReference>
<comment type="PTM">
    <text evidence="6">Under oxidizing conditions two disulfide bonds are formed involving the reactive cysteines. Under reducing conditions zinc is bound to the reactive cysteines and the protein is inactive.</text>
</comment>
<gene>
    <name evidence="6 7" type="primary">hslO</name>
    <name evidence="7" type="ORF">EQF91_00885</name>
</gene>
<dbReference type="Gene3D" id="3.55.30.10">
    <property type="entry name" value="Hsp33 domain"/>
    <property type="match status" value="1"/>
</dbReference>
<comment type="caution">
    <text evidence="7">The sequence shown here is derived from an EMBL/GenBank/DDBJ whole genome shotgun (WGS) entry which is preliminary data.</text>
</comment>
<feature type="disulfide bond" description="Redox-active" evidence="6">
    <location>
        <begin position="271"/>
        <end position="274"/>
    </location>
</feature>
<dbReference type="GO" id="GO:0042026">
    <property type="term" value="P:protein refolding"/>
    <property type="evidence" value="ECO:0007669"/>
    <property type="project" value="TreeGrafter"/>
</dbReference>
<keyword evidence="2 6" id="KW-0862">Zinc</keyword>
<evidence type="ECO:0000313" key="8">
    <source>
        <dbReference type="Proteomes" id="UP000297454"/>
    </source>
</evidence>
<protein>
    <recommendedName>
        <fullName evidence="6">33 kDa chaperonin</fullName>
    </recommendedName>
    <alternativeName>
        <fullName evidence="6">Heat shock protein 33 homolog</fullName>
        <shortName evidence="6">HSP33</shortName>
    </alternativeName>
</protein>
<keyword evidence="5 6" id="KW-0676">Redox-active center</keyword>
<comment type="similarity">
    <text evidence="6">Belongs to the HSP33 family.</text>
</comment>